<keyword evidence="2" id="KW-1185">Reference proteome</keyword>
<evidence type="ECO:0000313" key="2">
    <source>
        <dbReference type="Proteomes" id="UP000006377"/>
    </source>
</evidence>
<dbReference type="EMBL" id="CP000774">
    <property type="protein sequence ID" value="ABS65124.1"/>
    <property type="molecule type" value="Genomic_DNA"/>
</dbReference>
<organism evidence="1 2">
    <name type="scientific">Parvibaculum lavamentivorans (strain DS-1 / DSM 13023 / NCIMB 13966)</name>
    <dbReference type="NCBI Taxonomy" id="402881"/>
    <lineage>
        <taxon>Bacteria</taxon>
        <taxon>Pseudomonadati</taxon>
        <taxon>Pseudomonadota</taxon>
        <taxon>Alphaproteobacteria</taxon>
        <taxon>Hyphomicrobiales</taxon>
        <taxon>Parvibaculaceae</taxon>
        <taxon>Parvibaculum</taxon>
    </lineage>
</organism>
<accession>A7HYZ1</accession>
<proteinExistence type="predicted"/>
<dbReference type="KEGG" id="pla:Plav_3525"/>
<gene>
    <name evidence="1" type="ordered locus">Plav_3525</name>
</gene>
<protein>
    <submittedName>
        <fullName evidence="1">Uncharacterized protein</fullName>
    </submittedName>
</protein>
<name>A7HYZ1_PARL1</name>
<evidence type="ECO:0000313" key="1">
    <source>
        <dbReference type="EMBL" id="ABS65124.1"/>
    </source>
</evidence>
<dbReference type="AlphaFoldDB" id="A7HYZ1"/>
<sequence>MSSVKRRVCGLAFAVKLEERAFGVTRLFGTRICVSVRFEQEGGPDLSAGAS</sequence>
<dbReference type="Proteomes" id="UP000006377">
    <property type="component" value="Chromosome"/>
</dbReference>
<dbReference type="HOGENOM" id="CLU_3101819_0_0_5"/>
<reference evidence="1 2" key="1">
    <citation type="journal article" date="2011" name="Stand. Genomic Sci.">
        <title>Complete genome sequence of Parvibaculum lavamentivorans type strain (DS-1(T)).</title>
        <authorList>
            <person name="Schleheck D."/>
            <person name="Weiss M."/>
            <person name="Pitluck S."/>
            <person name="Bruce D."/>
            <person name="Land M.L."/>
            <person name="Han S."/>
            <person name="Saunders E."/>
            <person name="Tapia R."/>
            <person name="Detter C."/>
            <person name="Brettin T."/>
            <person name="Han J."/>
            <person name="Woyke T."/>
            <person name="Goodwin L."/>
            <person name="Pennacchio L."/>
            <person name="Nolan M."/>
            <person name="Cook A.M."/>
            <person name="Kjelleberg S."/>
            <person name="Thomas T."/>
        </authorList>
    </citation>
    <scope>NUCLEOTIDE SEQUENCE [LARGE SCALE GENOMIC DNA]</scope>
    <source>
        <strain evidence="2">DS-1 / DSM 13023 / NCIMB 13966</strain>
    </source>
</reference>